<protein>
    <submittedName>
        <fullName evidence="2">Uncharacterized protein</fullName>
    </submittedName>
</protein>
<dbReference type="RefSeq" id="WP_022593534.1">
    <property type="nucleotide sequence ID" value="NZ_AP025268.1"/>
</dbReference>
<dbReference type="AlphaFoldDB" id="A0AAE5IPM4"/>
<evidence type="ECO:0000313" key="2">
    <source>
        <dbReference type="EMBL" id="ORM22479.1"/>
    </source>
</evidence>
<dbReference type="EMBL" id="LWIC01000010">
    <property type="protein sequence ID" value="ORM22479.1"/>
    <property type="molecule type" value="Genomic_DNA"/>
</dbReference>
<comment type="caution">
    <text evidence="2">The sequence shown here is derived from an EMBL/GenBank/DDBJ whole genome shotgun (WGS) entry which is preliminary data.</text>
</comment>
<gene>
    <name evidence="2" type="ORF">A5N68_20585</name>
    <name evidence="1" type="ORF">GS453_10580</name>
</gene>
<dbReference type="Proteomes" id="UP000738270">
    <property type="component" value="Unassembled WGS sequence"/>
</dbReference>
<sequence length="304" mass="33674">MANCILQVAAIWIPIFVLKRQLGLDLMRPTAAIGFARNMGSGLIQKFSGDRFPPFDPWATLGRKKPGCDITTDADRNMSAKKMLEDDRVNLQMGDDPKTGKRKKASDFLREGADRARIGSMDGGPMAPLLAGTAVVAGGAAAVTDGLINMKQATADSFKNFGLRDLMTLGPSGRKPVDRNLLKQQSEMMKELMLADPNTSVADMYSAGVPLEVIKDLRFTNADGAFMGHPSDIVADRMNRMWENIQTSQPAWVSIRLRARTALRRPRFRVRTSISSSGRAWPRPSVSSHRWRTRRLSNGTLRWQ</sequence>
<dbReference type="Proteomes" id="UP000193518">
    <property type="component" value="Unassembled WGS sequence"/>
</dbReference>
<organism evidence="2 3">
    <name type="scientific">Rhodococcus hoagii</name>
    <name type="common">Corynebacterium equii</name>
    <dbReference type="NCBI Taxonomy" id="43767"/>
    <lineage>
        <taxon>Bacteria</taxon>
        <taxon>Bacillati</taxon>
        <taxon>Actinomycetota</taxon>
        <taxon>Actinomycetes</taxon>
        <taxon>Mycobacteriales</taxon>
        <taxon>Nocardiaceae</taxon>
        <taxon>Prescottella</taxon>
    </lineage>
</organism>
<reference evidence="2 3" key="1">
    <citation type="journal article" date="2016" name="Genome Biol. Evol.">
        <title>Pangenome and Phylogenomic Analysis of the Pathogenic Actinobacterium Rhodococcus equi.</title>
        <authorList>
            <person name="Anastasi E."/>
            <person name="MacArthur I."/>
            <person name="Scortti M."/>
            <person name="Alvarez S."/>
            <person name="Giguere S."/>
            <person name="Vazquez-Boland J.A."/>
        </authorList>
    </citation>
    <scope>NUCLEOTIDE SEQUENCE [LARGE SCALE GENOMIC DNA]</scope>
    <source>
        <strain evidence="2 3">PAM1271</strain>
    </source>
</reference>
<evidence type="ECO:0000313" key="3">
    <source>
        <dbReference type="Proteomes" id="UP000193518"/>
    </source>
</evidence>
<accession>A0AAE5IPM4</accession>
<dbReference type="EMBL" id="WUXD01000002">
    <property type="protein sequence ID" value="MBM4627321.1"/>
    <property type="molecule type" value="Genomic_DNA"/>
</dbReference>
<proteinExistence type="predicted"/>
<name>A0AAE5IPM4_RHOHA</name>
<reference evidence="1" key="2">
    <citation type="submission" date="2019-11" db="EMBL/GenBank/DDBJ databases">
        <title>Spread of Macrolides and rifampicin resistant Rhodococcus equi in clinical isolates in the USA.</title>
        <authorList>
            <person name="Alvarez-Narvaez S."/>
            <person name="Huber L."/>
            <person name="Cohen N.D."/>
            <person name="Slovis N."/>
            <person name="Greiter M."/>
            <person name="Giguere S."/>
            <person name="Hart K."/>
        </authorList>
    </citation>
    <scope>NUCLEOTIDE SEQUENCE</scope>
    <source>
        <strain evidence="1">Lh_38</strain>
    </source>
</reference>
<evidence type="ECO:0000313" key="1">
    <source>
        <dbReference type="EMBL" id="MBM4627321.1"/>
    </source>
</evidence>